<feature type="transmembrane region" description="Helical" evidence="6">
    <location>
        <begin position="692"/>
        <end position="711"/>
    </location>
</feature>
<feature type="region of interest" description="Disordered" evidence="5">
    <location>
        <begin position="510"/>
        <end position="591"/>
    </location>
</feature>
<dbReference type="Proteomes" id="UP000717515">
    <property type="component" value="Unassembled WGS sequence"/>
</dbReference>
<evidence type="ECO:0000256" key="3">
    <source>
        <dbReference type="ARBA" id="ARBA00022989"/>
    </source>
</evidence>
<feature type="region of interest" description="Disordered" evidence="5">
    <location>
        <begin position="456"/>
        <end position="480"/>
    </location>
</feature>
<feature type="region of interest" description="Disordered" evidence="5">
    <location>
        <begin position="1"/>
        <end position="61"/>
    </location>
</feature>
<gene>
    <name evidence="7" type="ORF">KVV02_003158</name>
</gene>
<evidence type="ECO:0000256" key="5">
    <source>
        <dbReference type="SAM" id="MobiDB-lite"/>
    </source>
</evidence>
<feature type="transmembrane region" description="Helical" evidence="6">
    <location>
        <begin position="202"/>
        <end position="225"/>
    </location>
</feature>
<evidence type="ECO:0000313" key="8">
    <source>
        <dbReference type="Proteomes" id="UP000717515"/>
    </source>
</evidence>
<feature type="transmembrane region" description="Helical" evidence="6">
    <location>
        <begin position="294"/>
        <end position="320"/>
    </location>
</feature>
<dbReference type="InterPro" id="IPR011701">
    <property type="entry name" value="MFS"/>
</dbReference>
<accession>A0A9P8A0L0</accession>
<keyword evidence="3 6" id="KW-1133">Transmembrane helix</keyword>
<reference evidence="7" key="1">
    <citation type="submission" date="2021-07" db="EMBL/GenBank/DDBJ databases">
        <title>Draft genome of Mortierella alpina, strain LL118, isolated from an aspen leaf litter sample.</title>
        <authorList>
            <person name="Yang S."/>
            <person name="Vinatzer B.A."/>
        </authorList>
    </citation>
    <scope>NUCLEOTIDE SEQUENCE</scope>
    <source>
        <strain evidence="7">LL118</strain>
    </source>
</reference>
<dbReference type="PANTHER" id="PTHR23507">
    <property type="entry name" value="ZGC:174356"/>
    <property type="match status" value="1"/>
</dbReference>
<sequence length="723" mass="79090">MVSTNPPRKGALPQRPSEITITALESENTPLLSTSRDGSSSPGSSSNGNNNHSNQHGQSETDSTVEYVKIINEFLPWYKRPSVLWLLPIFGITWVSTGMLQSSLGQFKASLLCREYLNRHTSNTTLMATEGVASFLTQTSLHTVHGLSQVTAAFRPAPECKVPEIQAFTAKILGFVEVVDSIASTLSAGYYTSLSDKHGRRIIIVISFVNAFIILCTLVAMGAYWDQIGLSLMVVSGLINGLLGGNFLGLTMSLAYTADCTEPAKRGLAFSWLHAALYLGLAIGPYLGGSISKASGTILTVVVIDMVITLIALLLVVLILPESLPAKQLAPIRKLYPKMSKKDDDDPALVIDTQERVPWHSHVVNSLAFFKPNGRNTNLILLAGISSLAMLAYKGTLSVVILYTNQVFQWTEYEDGIMFSLASIARLITILLFRPVLVHFYQKAFHKKISQARGAKATTEDGFAQQTSPHQPPPHRRSRYDETDLTIPIVDPYDPTSATSVQHLGEAALDLSSDESESAQEDDSFLARRQRQESVDSFTTLTSGKPQRELHRSPRSFSSNTSTSKNKDKASEPLPPAMKDDASSPGRSQAQTFSDMKFDTWMIRLGFAINSITYIGYGLASETWMFYLATSLHAVCIIATPSIKSLLTHLVEPSQFGAALGALQVVDSIAAIFSPVVISWVYALTVKSMPEFVWYTCAAWTGIGVVLAFMIRQKQFRNNVIGV</sequence>
<feature type="transmembrane region" description="Helical" evidence="6">
    <location>
        <begin position="268"/>
        <end position="288"/>
    </location>
</feature>
<organism evidence="7 8">
    <name type="scientific">Mortierella alpina</name>
    <name type="common">Oleaginous fungus</name>
    <name type="synonym">Mortierella renispora</name>
    <dbReference type="NCBI Taxonomy" id="64518"/>
    <lineage>
        <taxon>Eukaryota</taxon>
        <taxon>Fungi</taxon>
        <taxon>Fungi incertae sedis</taxon>
        <taxon>Mucoromycota</taxon>
        <taxon>Mortierellomycotina</taxon>
        <taxon>Mortierellomycetes</taxon>
        <taxon>Mortierellales</taxon>
        <taxon>Mortierellaceae</taxon>
        <taxon>Mortierella</taxon>
    </lineage>
</organism>
<dbReference type="SUPFAM" id="SSF103473">
    <property type="entry name" value="MFS general substrate transporter"/>
    <property type="match status" value="2"/>
</dbReference>
<feature type="transmembrane region" description="Helical" evidence="6">
    <location>
        <begin position="231"/>
        <end position="256"/>
    </location>
</feature>
<keyword evidence="4 6" id="KW-0472">Membrane</keyword>
<feature type="transmembrane region" description="Helical" evidence="6">
    <location>
        <begin position="379"/>
        <end position="404"/>
    </location>
</feature>
<feature type="compositionally biased region" description="Low complexity" evidence="5">
    <location>
        <begin position="38"/>
        <end position="58"/>
    </location>
</feature>
<evidence type="ECO:0000256" key="2">
    <source>
        <dbReference type="ARBA" id="ARBA00022692"/>
    </source>
</evidence>
<feature type="transmembrane region" description="Helical" evidence="6">
    <location>
        <begin position="416"/>
        <end position="441"/>
    </location>
</feature>
<dbReference type="GO" id="GO:0022857">
    <property type="term" value="F:transmembrane transporter activity"/>
    <property type="evidence" value="ECO:0007669"/>
    <property type="project" value="InterPro"/>
</dbReference>
<feature type="transmembrane region" description="Helical" evidence="6">
    <location>
        <begin position="626"/>
        <end position="647"/>
    </location>
</feature>
<dbReference type="AlphaFoldDB" id="A0A9P8A0L0"/>
<evidence type="ECO:0000256" key="6">
    <source>
        <dbReference type="SAM" id="Phobius"/>
    </source>
</evidence>
<dbReference type="Pfam" id="PF07690">
    <property type="entry name" value="MFS_1"/>
    <property type="match status" value="1"/>
</dbReference>
<keyword evidence="2 6" id="KW-0812">Transmembrane</keyword>
<comment type="caution">
    <text evidence="7">The sequence shown here is derived from an EMBL/GenBank/DDBJ whole genome shotgun (WGS) entry which is preliminary data.</text>
</comment>
<feature type="compositionally biased region" description="Polar residues" evidence="5">
    <location>
        <begin position="535"/>
        <end position="545"/>
    </location>
</feature>
<feature type="compositionally biased region" description="Acidic residues" evidence="5">
    <location>
        <begin position="512"/>
        <end position="524"/>
    </location>
</feature>
<dbReference type="Gene3D" id="1.20.1250.20">
    <property type="entry name" value="MFS general substrate transporter like domains"/>
    <property type="match status" value="2"/>
</dbReference>
<evidence type="ECO:0000256" key="1">
    <source>
        <dbReference type="ARBA" id="ARBA00004141"/>
    </source>
</evidence>
<dbReference type="InterPro" id="IPR036259">
    <property type="entry name" value="MFS_trans_sf"/>
</dbReference>
<feature type="transmembrane region" description="Helical" evidence="6">
    <location>
        <begin position="601"/>
        <end position="620"/>
    </location>
</feature>
<evidence type="ECO:0000313" key="7">
    <source>
        <dbReference type="EMBL" id="KAG9322483.1"/>
    </source>
</evidence>
<evidence type="ECO:0000256" key="4">
    <source>
        <dbReference type="ARBA" id="ARBA00023136"/>
    </source>
</evidence>
<dbReference type="GO" id="GO:0016020">
    <property type="term" value="C:membrane"/>
    <property type="evidence" value="ECO:0007669"/>
    <property type="project" value="UniProtKB-SubCell"/>
</dbReference>
<evidence type="ECO:0008006" key="9">
    <source>
        <dbReference type="Google" id="ProtNLM"/>
    </source>
</evidence>
<feature type="transmembrane region" description="Helical" evidence="6">
    <location>
        <begin position="659"/>
        <end position="680"/>
    </location>
</feature>
<name>A0A9P8A0L0_MORAP</name>
<protein>
    <recommendedName>
        <fullName evidence="9">Major facilitator superfamily (MFS) profile domain-containing protein</fullName>
    </recommendedName>
</protein>
<feature type="compositionally biased region" description="Low complexity" evidence="5">
    <location>
        <begin position="555"/>
        <end position="564"/>
    </location>
</feature>
<dbReference type="EMBL" id="JAIFTL010000144">
    <property type="protein sequence ID" value="KAG9322483.1"/>
    <property type="molecule type" value="Genomic_DNA"/>
</dbReference>
<comment type="subcellular location">
    <subcellularLocation>
        <location evidence="1">Membrane</location>
        <topology evidence="1">Multi-pass membrane protein</topology>
    </subcellularLocation>
</comment>
<proteinExistence type="predicted"/>
<dbReference type="PANTHER" id="PTHR23507:SF1">
    <property type="entry name" value="FI18259P1-RELATED"/>
    <property type="match status" value="1"/>
</dbReference>
<feature type="compositionally biased region" description="Polar residues" evidence="5">
    <location>
        <begin position="17"/>
        <end position="37"/>
    </location>
</feature>